<dbReference type="Gene3D" id="2.40.10.350">
    <property type="entry name" value="Rod shape-determining protein MreC, domain 2"/>
    <property type="match status" value="1"/>
</dbReference>
<sequence>MKQTTPNPNRLNHLRMLVSRFAFIVLVVASFALMLIGKADTMLVERVRTFMSDAVTPVAGLLSQPASTVSAVMDNMRELAAIREENSRLRDENARLLRWQTAARLLEAENDSLRGLLNFVPGPRASFVTARVVADTGGAFAHSLLVTAGGRELVEKGQAAVSGEGLVGRVIEAGHRSSRVLLLTDINSRIPVSVGNARARAILAGDNTERPRLLYLRSQVRVQPGDRVTTSGDAGAFPPGLPVGVVTSVDDGDVRVEPYFQRDKLEYLRIVDYGLMGVLTDIDPGASRPSASGDLR</sequence>
<evidence type="ECO:0000256" key="3">
    <source>
        <dbReference type="ARBA" id="ARBA00022960"/>
    </source>
</evidence>
<feature type="transmembrane region" description="Helical" evidence="6">
    <location>
        <begin position="17"/>
        <end position="36"/>
    </location>
</feature>
<dbReference type="GO" id="GO:0005886">
    <property type="term" value="C:plasma membrane"/>
    <property type="evidence" value="ECO:0007669"/>
    <property type="project" value="TreeGrafter"/>
</dbReference>
<keyword evidence="6" id="KW-0812">Transmembrane</keyword>
<keyword evidence="3 5" id="KW-0133">Cell shape</keyword>
<evidence type="ECO:0000256" key="5">
    <source>
        <dbReference type="PIRNR" id="PIRNR038471"/>
    </source>
</evidence>
<evidence type="ECO:0000256" key="1">
    <source>
        <dbReference type="ARBA" id="ARBA00009369"/>
    </source>
</evidence>
<dbReference type="PANTHER" id="PTHR34138:SF1">
    <property type="entry name" value="CELL SHAPE-DETERMINING PROTEIN MREC"/>
    <property type="match status" value="1"/>
</dbReference>
<dbReference type="GO" id="GO:0008360">
    <property type="term" value="P:regulation of cell shape"/>
    <property type="evidence" value="ECO:0007669"/>
    <property type="project" value="UniProtKB-KW"/>
</dbReference>
<evidence type="ECO:0000313" key="8">
    <source>
        <dbReference type="EMBL" id="MBB6209301.1"/>
    </source>
</evidence>
<name>A0A7W9ZD88_NOVIT</name>
<keyword evidence="6" id="KW-1133">Transmembrane helix</keyword>
<accession>A0A7W9ZD88</accession>
<protein>
    <recommendedName>
        <fullName evidence="2 5">Cell shape-determining protein MreC</fullName>
    </recommendedName>
    <alternativeName>
        <fullName evidence="4 5">Cell shape protein MreC</fullName>
    </alternativeName>
</protein>
<reference evidence="8 9" key="1">
    <citation type="submission" date="2020-08" db="EMBL/GenBank/DDBJ databases">
        <title>Genomic Encyclopedia of Type Strains, Phase IV (KMG-IV): sequencing the most valuable type-strain genomes for metagenomic binning, comparative biology and taxonomic classification.</title>
        <authorList>
            <person name="Goeker M."/>
        </authorList>
    </citation>
    <scope>NUCLEOTIDE SEQUENCE [LARGE SCALE GENOMIC DNA]</scope>
    <source>
        <strain evidence="8 9">DSM 11590</strain>
    </source>
</reference>
<gene>
    <name evidence="8" type="ORF">FHS48_000703</name>
</gene>
<keyword evidence="9" id="KW-1185">Reference proteome</keyword>
<evidence type="ECO:0000256" key="2">
    <source>
        <dbReference type="ARBA" id="ARBA00013855"/>
    </source>
</evidence>
<evidence type="ECO:0000256" key="4">
    <source>
        <dbReference type="ARBA" id="ARBA00032089"/>
    </source>
</evidence>
<keyword evidence="6" id="KW-0472">Membrane</keyword>
<dbReference type="NCBIfam" id="TIGR00219">
    <property type="entry name" value="mreC"/>
    <property type="match status" value="1"/>
</dbReference>
<dbReference type="InterPro" id="IPR042175">
    <property type="entry name" value="Cell/Rod_MreC_2"/>
</dbReference>
<dbReference type="AlphaFoldDB" id="A0A7W9ZD88"/>
<dbReference type="Pfam" id="PF04085">
    <property type="entry name" value="MreC"/>
    <property type="match status" value="1"/>
</dbReference>
<comment type="similarity">
    <text evidence="1 5">Belongs to the MreC family.</text>
</comment>
<comment type="function">
    <text evidence="5">Involved in formation and maintenance of cell shape.</text>
</comment>
<dbReference type="RefSeq" id="WP_311769071.1">
    <property type="nucleotide sequence ID" value="NZ_JACIIX010000002.1"/>
</dbReference>
<dbReference type="InterPro" id="IPR007221">
    <property type="entry name" value="MreC"/>
</dbReference>
<organism evidence="8 9">
    <name type="scientific">Novispirillum itersonii</name>
    <name type="common">Aquaspirillum itersonii</name>
    <dbReference type="NCBI Taxonomy" id="189"/>
    <lineage>
        <taxon>Bacteria</taxon>
        <taxon>Pseudomonadati</taxon>
        <taxon>Pseudomonadota</taxon>
        <taxon>Alphaproteobacteria</taxon>
        <taxon>Rhodospirillales</taxon>
        <taxon>Novispirillaceae</taxon>
        <taxon>Novispirillum</taxon>
    </lineage>
</organism>
<evidence type="ECO:0000256" key="6">
    <source>
        <dbReference type="SAM" id="Phobius"/>
    </source>
</evidence>
<feature type="domain" description="Rod shape-determining protein MreC beta-barrel core" evidence="7">
    <location>
        <begin position="132"/>
        <end position="271"/>
    </location>
</feature>
<dbReference type="EMBL" id="JACIIX010000002">
    <property type="protein sequence ID" value="MBB6209301.1"/>
    <property type="molecule type" value="Genomic_DNA"/>
</dbReference>
<dbReference type="InterPro" id="IPR042177">
    <property type="entry name" value="Cell/Rod_1"/>
</dbReference>
<dbReference type="PANTHER" id="PTHR34138">
    <property type="entry name" value="CELL SHAPE-DETERMINING PROTEIN MREC"/>
    <property type="match status" value="1"/>
</dbReference>
<dbReference type="Proteomes" id="UP000544872">
    <property type="component" value="Unassembled WGS sequence"/>
</dbReference>
<dbReference type="Gene3D" id="2.40.10.340">
    <property type="entry name" value="Rod shape-determining protein MreC, domain 1"/>
    <property type="match status" value="1"/>
</dbReference>
<dbReference type="PIRSF" id="PIRSF038471">
    <property type="entry name" value="MreC"/>
    <property type="match status" value="1"/>
</dbReference>
<evidence type="ECO:0000313" key="9">
    <source>
        <dbReference type="Proteomes" id="UP000544872"/>
    </source>
</evidence>
<proteinExistence type="inferred from homology"/>
<dbReference type="InterPro" id="IPR055342">
    <property type="entry name" value="MreC_beta-barrel_core"/>
</dbReference>
<comment type="caution">
    <text evidence="8">The sequence shown here is derived from an EMBL/GenBank/DDBJ whole genome shotgun (WGS) entry which is preliminary data.</text>
</comment>
<evidence type="ECO:0000259" key="7">
    <source>
        <dbReference type="Pfam" id="PF04085"/>
    </source>
</evidence>
<dbReference type="NCBIfam" id="NF010512">
    <property type="entry name" value="PRK13922.12-1"/>
    <property type="match status" value="1"/>
</dbReference>